<dbReference type="InterPro" id="IPR027443">
    <property type="entry name" value="IPNS-like_sf"/>
</dbReference>
<dbReference type="GO" id="GO:0046872">
    <property type="term" value="F:metal ion binding"/>
    <property type="evidence" value="ECO:0007669"/>
    <property type="project" value="UniProtKB-KW"/>
</dbReference>
<dbReference type="SUPFAM" id="SSF51197">
    <property type="entry name" value="Clavaminate synthase-like"/>
    <property type="match status" value="1"/>
</dbReference>
<dbReference type="AlphaFoldDB" id="A0A8T0L3H3"/>
<name>A0A8T0L3H3_PHAAN</name>
<feature type="domain" description="Non-haem dioxygenase N-terminal" evidence="4">
    <location>
        <begin position="73"/>
        <end position="120"/>
    </location>
</feature>
<comment type="caution">
    <text evidence="5">The sequence shown here is derived from an EMBL/GenBank/DDBJ whole genome shotgun (WGS) entry which is preliminary data.</text>
</comment>
<dbReference type="Proteomes" id="UP000743370">
    <property type="component" value="Unassembled WGS sequence"/>
</dbReference>
<keyword evidence="2" id="KW-0408">Iron</keyword>
<accession>A0A8T0L3H3</accession>
<evidence type="ECO:0000256" key="3">
    <source>
        <dbReference type="SAM" id="Coils"/>
    </source>
</evidence>
<sequence length="139" mass="15601">MLCSLEGDILFTEIGEQGMEGKVVLVADEEHKVDGQRMMKKEMVDEELEAAKLEKRKKTETEQPDMTTVKRVNLESVGKEFFELPQEEKELIAKSAGSDSLEGYGTKLQKETNDKFSMIDVLRDSISIMTSFTSGICAL</sequence>
<dbReference type="EMBL" id="JABFOF010000002">
    <property type="protein sequence ID" value="KAG2405518.1"/>
    <property type="molecule type" value="Genomic_DNA"/>
</dbReference>
<proteinExistence type="predicted"/>
<feature type="coiled-coil region" evidence="3">
    <location>
        <begin position="36"/>
        <end position="63"/>
    </location>
</feature>
<reference evidence="5 6" key="1">
    <citation type="submission" date="2020-05" db="EMBL/GenBank/DDBJ databases">
        <title>Vigna angularis (adzuki bean) Var. LongXiaoDou No. 4 denovo assembly.</title>
        <authorList>
            <person name="Xiang H."/>
        </authorList>
    </citation>
    <scope>NUCLEOTIDE SEQUENCE [LARGE SCALE GENOMIC DNA]</scope>
    <source>
        <tissue evidence="5">Leaf</tissue>
    </source>
</reference>
<dbReference type="Gene3D" id="2.60.120.330">
    <property type="entry name" value="B-lactam Antibiotic, Isopenicillin N Synthase, Chain"/>
    <property type="match status" value="1"/>
</dbReference>
<evidence type="ECO:0000313" key="5">
    <source>
        <dbReference type="EMBL" id="KAG2405518.1"/>
    </source>
</evidence>
<dbReference type="InterPro" id="IPR026992">
    <property type="entry name" value="DIOX_N"/>
</dbReference>
<protein>
    <submittedName>
        <fullName evidence="5">Flavonol synthase/flavanone 3-hydroxylase</fullName>
    </submittedName>
</protein>
<keyword evidence="3" id="KW-0175">Coiled coil</keyword>
<organism evidence="5 6">
    <name type="scientific">Phaseolus angularis</name>
    <name type="common">Azuki bean</name>
    <name type="synonym">Vigna angularis</name>
    <dbReference type="NCBI Taxonomy" id="3914"/>
    <lineage>
        <taxon>Eukaryota</taxon>
        <taxon>Viridiplantae</taxon>
        <taxon>Streptophyta</taxon>
        <taxon>Embryophyta</taxon>
        <taxon>Tracheophyta</taxon>
        <taxon>Spermatophyta</taxon>
        <taxon>Magnoliopsida</taxon>
        <taxon>eudicotyledons</taxon>
        <taxon>Gunneridae</taxon>
        <taxon>Pentapetalae</taxon>
        <taxon>rosids</taxon>
        <taxon>fabids</taxon>
        <taxon>Fabales</taxon>
        <taxon>Fabaceae</taxon>
        <taxon>Papilionoideae</taxon>
        <taxon>50 kb inversion clade</taxon>
        <taxon>NPAAA clade</taxon>
        <taxon>indigoferoid/millettioid clade</taxon>
        <taxon>Phaseoleae</taxon>
        <taxon>Vigna</taxon>
    </lineage>
</organism>
<evidence type="ECO:0000313" key="6">
    <source>
        <dbReference type="Proteomes" id="UP000743370"/>
    </source>
</evidence>
<gene>
    <name evidence="5" type="ORF">HKW66_Vig0047730</name>
</gene>
<evidence type="ECO:0000256" key="2">
    <source>
        <dbReference type="ARBA" id="ARBA00023004"/>
    </source>
</evidence>
<evidence type="ECO:0000259" key="4">
    <source>
        <dbReference type="Pfam" id="PF14226"/>
    </source>
</evidence>
<dbReference type="Pfam" id="PF14226">
    <property type="entry name" value="DIOX_N"/>
    <property type="match status" value="1"/>
</dbReference>
<keyword evidence="1" id="KW-0479">Metal-binding</keyword>
<evidence type="ECO:0000256" key="1">
    <source>
        <dbReference type="ARBA" id="ARBA00022723"/>
    </source>
</evidence>